<evidence type="ECO:0000256" key="5">
    <source>
        <dbReference type="ARBA" id="ARBA00022989"/>
    </source>
</evidence>
<comment type="similarity">
    <text evidence="2">Belongs to the NEMP family.</text>
</comment>
<dbReference type="PANTHER" id="PTHR13598:SF1">
    <property type="entry name" value="AT07567P-RELATED"/>
    <property type="match status" value="1"/>
</dbReference>
<keyword evidence="6 8" id="KW-0472">Membrane</keyword>
<sequence>MVNRENQFLEQAAQMIGVKNACSPFGSRNHCTIRRSPFQELCVGLRGRTSHKTTITMSLDWQLITLGLVTFAILLFLASPSVSHSKYCYYLLGALFSAFFCIAVAFFFIFRRIMGTRNAFFVGVVAWSSAVWQNFISNILYNEYSAFVVALFGVVGFVTAYLNPLDDRGMFIFQILLQFFCVTIISFGSPSFEREGVVLVLALCLWEIFKFFGWLSFAWRGRVRKGRVARRGGTADELPRGETFDDSSLSFFTPSKKHRAIERSVIEEKYSGPLDLSVENPFHCRGAPEYISEQEYRAQTLHNTQKAENALLDYYEREGLENVGHLLSPQARKHITECLARRAGGSMKVPQDDSDESL</sequence>
<evidence type="ECO:0000256" key="2">
    <source>
        <dbReference type="ARBA" id="ARBA00005748"/>
    </source>
</evidence>
<evidence type="ECO:0000256" key="6">
    <source>
        <dbReference type="ARBA" id="ARBA00023136"/>
    </source>
</evidence>
<name>A0A6U6C9S3_GUITH</name>
<dbReference type="PANTHER" id="PTHR13598">
    <property type="entry name" value="AT07567P-RELATED"/>
    <property type="match status" value="1"/>
</dbReference>
<keyword evidence="5 8" id="KW-1133">Transmembrane helix</keyword>
<evidence type="ECO:0000256" key="4">
    <source>
        <dbReference type="ARBA" id="ARBA00022729"/>
    </source>
</evidence>
<evidence type="ECO:0000256" key="7">
    <source>
        <dbReference type="ARBA" id="ARBA00023242"/>
    </source>
</evidence>
<reference evidence="9" key="1">
    <citation type="submission" date="2021-01" db="EMBL/GenBank/DDBJ databases">
        <authorList>
            <person name="Corre E."/>
            <person name="Pelletier E."/>
            <person name="Niang G."/>
            <person name="Scheremetjew M."/>
            <person name="Finn R."/>
            <person name="Kale V."/>
            <person name="Holt S."/>
            <person name="Cochrane G."/>
            <person name="Meng A."/>
            <person name="Brown T."/>
            <person name="Cohen L."/>
        </authorList>
    </citation>
    <scope>NUCLEOTIDE SEQUENCE</scope>
    <source>
        <strain evidence="9">CCMP 2712</strain>
    </source>
</reference>
<feature type="transmembrane region" description="Helical" evidence="8">
    <location>
        <begin position="196"/>
        <end position="217"/>
    </location>
</feature>
<dbReference type="InterPro" id="IPR019358">
    <property type="entry name" value="NEMP_fam"/>
</dbReference>
<feature type="transmembrane region" description="Helical" evidence="8">
    <location>
        <begin position="119"/>
        <end position="140"/>
    </location>
</feature>
<accession>A0A6U6C9S3</accession>
<keyword evidence="3 8" id="KW-0812">Transmembrane</keyword>
<feature type="transmembrane region" description="Helical" evidence="8">
    <location>
        <begin position="170"/>
        <end position="190"/>
    </location>
</feature>
<evidence type="ECO:0000256" key="1">
    <source>
        <dbReference type="ARBA" id="ARBA00004575"/>
    </source>
</evidence>
<dbReference type="EMBL" id="HBKN01036487">
    <property type="protein sequence ID" value="CAE2322995.1"/>
    <property type="molecule type" value="Transcribed_RNA"/>
</dbReference>
<keyword evidence="4" id="KW-0732">Signal</keyword>
<dbReference type="GO" id="GO:0005637">
    <property type="term" value="C:nuclear inner membrane"/>
    <property type="evidence" value="ECO:0007669"/>
    <property type="project" value="UniProtKB-SubCell"/>
</dbReference>
<dbReference type="AlphaFoldDB" id="A0A6U6C9S3"/>
<evidence type="ECO:0000313" key="10">
    <source>
        <dbReference type="EMBL" id="CAE2322995.1"/>
    </source>
</evidence>
<feature type="transmembrane region" description="Helical" evidence="8">
    <location>
        <begin position="89"/>
        <end position="110"/>
    </location>
</feature>
<evidence type="ECO:0000313" key="9">
    <source>
        <dbReference type="EMBL" id="CAE2322993.1"/>
    </source>
</evidence>
<dbReference type="EMBL" id="HBKN01036486">
    <property type="protein sequence ID" value="CAE2322993.1"/>
    <property type="molecule type" value="Transcribed_RNA"/>
</dbReference>
<feature type="transmembrane region" description="Helical" evidence="8">
    <location>
        <begin position="58"/>
        <end position="77"/>
    </location>
</feature>
<feature type="transmembrane region" description="Helical" evidence="8">
    <location>
        <begin position="146"/>
        <end position="163"/>
    </location>
</feature>
<evidence type="ECO:0000256" key="3">
    <source>
        <dbReference type="ARBA" id="ARBA00022692"/>
    </source>
</evidence>
<evidence type="ECO:0008006" key="11">
    <source>
        <dbReference type="Google" id="ProtNLM"/>
    </source>
</evidence>
<protein>
    <recommendedName>
        <fullName evidence="11">DUF4203 domain-containing protein</fullName>
    </recommendedName>
</protein>
<proteinExistence type="inferred from homology"/>
<gene>
    <name evidence="9" type="ORF">GTHE00462_LOCUS28518</name>
    <name evidence="10" type="ORF">GTHE00462_LOCUS28519</name>
</gene>
<keyword evidence="7" id="KW-0539">Nucleus</keyword>
<comment type="subcellular location">
    <subcellularLocation>
        <location evidence="1">Nucleus inner membrane</location>
        <topology evidence="1">Multi-pass membrane protein</topology>
        <orientation evidence="1">Nucleoplasmic side</orientation>
    </subcellularLocation>
</comment>
<organism evidence="9">
    <name type="scientific">Guillardia theta</name>
    <name type="common">Cryptophyte</name>
    <name type="synonym">Cryptomonas phi</name>
    <dbReference type="NCBI Taxonomy" id="55529"/>
    <lineage>
        <taxon>Eukaryota</taxon>
        <taxon>Cryptophyceae</taxon>
        <taxon>Pyrenomonadales</taxon>
        <taxon>Geminigeraceae</taxon>
        <taxon>Guillardia</taxon>
    </lineage>
</organism>
<evidence type="ECO:0000256" key="8">
    <source>
        <dbReference type="SAM" id="Phobius"/>
    </source>
</evidence>